<dbReference type="GO" id="GO:0016874">
    <property type="term" value="F:ligase activity"/>
    <property type="evidence" value="ECO:0007669"/>
    <property type="project" value="UniProtKB-KW"/>
</dbReference>
<accession>A0ABQ9VQG5</accession>
<dbReference type="Proteomes" id="UP001266305">
    <property type="component" value="Unassembled WGS sequence"/>
</dbReference>
<proteinExistence type="inferred from homology"/>
<dbReference type="InterPro" id="IPR012310">
    <property type="entry name" value="DNA_ligase_ATP-dep_cent"/>
</dbReference>
<evidence type="ECO:0000256" key="6">
    <source>
        <dbReference type="ARBA" id="ARBA00034003"/>
    </source>
</evidence>
<dbReference type="InterPro" id="IPR012308">
    <property type="entry name" value="DNA_ligase_ATP-dep_N"/>
</dbReference>
<keyword evidence="5 7" id="KW-0067">ATP-binding</keyword>
<keyword evidence="7" id="KW-0234">DNA repair</keyword>
<dbReference type="InterPro" id="IPR036599">
    <property type="entry name" value="DNA_ligase_N_sf"/>
</dbReference>
<sequence length="682" mass="76279">MVADNSSYNTKTQIIQDFLRKGSAGDGFHGDVYLTVKLLLPGVIKSVYNLNDKQIVKLFSRIFNCNPDEMARDLEQGDVSETIRVFFEQSKSFPPAAKSLLTIQEVDEFLLRLSKLTKEDEQQQALQDIASRWGSSFVKPYPMGMDIERWHLLGREGSLGIPELFKTKLNVPHPPRCTANDLKCIIRLIKHDLKMNSGAKHVLDALDPNAYEAFKASRNLQDVVERVLRNEQEVEKKPGQRRALSVQASLMTPVQPMLAEACKSIEYAMKKCPNGMFSEIKYDGERVQVHKNGDHFSYFSRSLKPVLPHKVVHFKDYIPQAFPGGQSMILDSEVLLIDNKTGKPLPFGTLGVHKKAAFQDANVCLFVFDCIYFNDVSLMDRPLCERRKFLHENMVEIPNRIMFSEMKRVTKASDLADMITRVIREGLEGLVLKDVKGTYEPGKRHWLKVKKDYLNEGAMADTADLVVLGAFYGQGSKGGMMSIFLMGCYDPGSQKWCTVTKCAGGHDDATLARLQKELDMVKISKDPSKIPSWLKVNKIYYPDFIVPDPKKAAVWEITGAEFSKSEAHTADGISIRFPRCTRIRDDKDWKSATNLPQLKELYQLSKEKADFTVMAGDEGSSTTGGSSEENKGPSGSSVSHKAPSASPSKPYASSKKAEGKLSNSNSRSGKDREGAGMMKRAV</sequence>
<dbReference type="CDD" id="cd07902">
    <property type="entry name" value="Adenylation_DNA_ligase_III"/>
    <property type="match status" value="1"/>
</dbReference>
<keyword evidence="12" id="KW-1185">Reference proteome</keyword>
<dbReference type="Gene3D" id="3.30.1490.70">
    <property type="match status" value="1"/>
</dbReference>
<dbReference type="EMBL" id="JASSZA010000005">
    <property type="protein sequence ID" value="KAK2111415.1"/>
    <property type="molecule type" value="Genomic_DNA"/>
</dbReference>
<comment type="similarity">
    <text evidence="1 8">Belongs to the ATP-dependent DNA ligase family.</text>
</comment>
<dbReference type="Pfam" id="PF04675">
    <property type="entry name" value="DNA_ligase_A_N"/>
    <property type="match status" value="1"/>
</dbReference>
<comment type="caution">
    <text evidence="11">The sequence shown here is derived from an EMBL/GenBank/DDBJ whole genome shotgun (WGS) entry which is preliminary data.</text>
</comment>
<dbReference type="PANTHER" id="PTHR45674">
    <property type="entry name" value="DNA LIGASE 1/3 FAMILY MEMBER"/>
    <property type="match status" value="1"/>
</dbReference>
<evidence type="ECO:0000256" key="1">
    <source>
        <dbReference type="ARBA" id="ARBA00007572"/>
    </source>
</evidence>
<protein>
    <recommendedName>
        <fullName evidence="7">DNA ligase</fullName>
        <ecNumber evidence="7">6.5.1.1</ecNumber>
    </recommendedName>
</protein>
<keyword evidence="2 7" id="KW-0436">Ligase</keyword>
<evidence type="ECO:0000256" key="4">
    <source>
        <dbReference type="ARBA" id="ARBA00022741"/>
    </source>
</evidence>
<dbReference type="PROSITE" id="PS00333">
    <property type="entry name" value="DNA_LIGASE_A2"/>
    <property type="match status" value="1"/>
</dbReference>
<feature type="domain" description="ATP-dependent DNA ligase family profile" evidence="10">
    <location>
        <begin position="356"/>
        <end position="490"/>
    </location>
</feature>
<gene>
    <name evidence="11" type="primary">LIG3</name>
    <name evidence="11" type="ORF">P7K49_011161</name>
</gene>
<dbReference type="InterPro" id="IPR000977">
    <property type="entry name" value="DNA_ligase_ATP-dep"/>
</dbReference>
<evidence type="ECO:0000256" key="8">
    <source>
        <dbReference type="RuleBase" id="RU004196"/>
    </source>
</evidence>
<evidence type="ECO:0000313" key="12">
    <source>
        <dbReference type="Proteomes" id="UP001266305"/>
    </source>
</evidence>
<keyword evidence="7" id="KW-0233">DNA recombination</keyword>
<evidence type="ECO:0000313" key="11">
    <source>
        <dbReference type="EMBL" id="KAK2111415.1"/>
    </source>
</evidence>
<organism evidence="11 12">
    <name type="scientific">Saguinus oedipus</name>
    <name type="common">Cotton-top tamarin</name>
    <name type="synonym">Oedipomidas oedipus</name>
    <dbReference type="NCBI Taxonomy" id="9490"/>
    <lineage>
        <taxon>Eukaryota</taxon>
        <taxon>Metazoa</taxon>
        <taxon>Chordata</taxon>
        <taxon>Craniata</taxon>
        <taxon>Vertebrata</taxon>
        <taxon>Euteleostomi</taxon>
        <taxon>Mammalia</taxon>
        <taxon>Eutheria</taxon>
        <taxon>Euarchontoglires</taxon>
        <taxon>Primates</taxon>
        <taxon>Haplorrhini</taxon>
        <taxon>Platyrrhini</taxon>
        <taxon>Cebidae</taxon>
        <taxon>Callitrichinae</taxon>
        <taxon>Saguinus</taxon>
    </lineage>
</organism>
<keyword evidence="3" id="KW-0235">DNA replication</keyword>
<dbReference type="CDD" id="cd07967">
    <property type="entry name" value="OBF_DNA_ligase_III"/>
    <property type="match status" value="1"/>
</dbReference>
<reference evidence="11 12" key="1">
    <citation type="submission" date="2023-05" db="EMBL/GenBank/DDBJ databases">
        <title>B98-5 Cell Line De Novo Hybrid Assembly: An Optical Mapping Approach.</title>
        <authorList>
            <person name="Kananen K."/>
            <person name="Auerbach J.A."/>
            <person name="Kautto E."/>
            <person name="Blachly J.S."/>
        </authorList>
    </citation>
    <scope>NUCLEOTIDE SEQUENCE [LARGE SCALE GENOMIC DNA]</scope>
    <source>
        <strain evidence="11">B95-8</strain>
        <tissue evidence="11">Cell line</tissue>
    </source>
</reference>
<dbReference type="PANTHER" id="PTHR45674:SF9">
    <property type="entry name" value="DNA LIGASE 3"/>
    <property type="match status" value="1"/>
</dbReference>
<dbReference type="SUPFAM" id="SSF56091">
    <property type="entry name" value="DNA ligase/mRNA capping enzyme, catalytic domain"/>
    <property type="match status" value="1"/>
</dbReference>
<dbReference type="Pfam" id="PF04679">
    <property type="entry name" value="DNA_ligase_A_C"/>
    <property type="match status" value="1"/>
</dbReference>
<feature type="compositionally biased region" description="Low complexity" evidence="9">
    <location>
        <begin position="618"/>
        <end position="654"/>
    </location>
</feature>
<evidence type="ECO:0000256" key="2">
    <source>
        <dbReference type="ARBA" id="ARBA00022598"/>
    </source>
</evidence>
<dbReference type="Gene3D" id="2.40.50.140">
    <property type="entry name" value="Nucleic acid-binding proteins"/>
    <property type="match status" value="1"/>
</dbReference>
<name>A0ABQ9VQG5_SAGOE</name>
<dbReference type="PROSITE" id="PS50160">
    <property type="entry name" value="DNA_LIGASE_A3"/>
    <property type="match status" value="1"/>
</dbReference>
<evidence type="ECO:0000259" key="10">
    <source>
        <dbReference type="PROSITE" id="PS50160"/>
    </source>
</evidence>
<keyword evidence="7" id="KW-0227">DNA damage</keyword>
<dbReference type="InterPro" id="IPR012309">
    <property type="entry name" value="DNA_ligase_ATP-dep_C"/>
</dbReference>
<dbReference type="Gene3D" id="3.30.470.30">
    <property type="entry name" value="DNA ligase/mRNA capping enzyme"/>
    <property type="match status" value="1"/>
</dbReference>
<dbReference type="SUPFAM" id="SSF50249">
    <property type="entry name" value="Nucleic acid-binding proteins"/>
    <property type="match status" value="1"/>
</dbReference>
<dbReference type="InterPro" id="IPR016059">
    <property type="entry name" value="DNA_ligase_ATP-dep_CS"/>
</dbReference>
<dbReference type="InterPro" id="IPR050191">
    <property type="entry name" value="ATP-dep_DNA_ligase"/>
</dbReference>
<dbReference type="Gene3D" id="1.10.3260.10">
    <property type="entry name" value="DNA ligase, ATP-dependent, N-terminal domain"/>
    <property type="match status" value="2"/>
</dbReference>
<dbReference type="EC" id="6.5.1.1" evidence="7"/>
<dbReference type="NCBIfam" id="TIGR00574">
    <property type="entry name" value="dnl1"/>
    <property type="match status" value="1"/>
</dbReference>
<feature type="region of interest" description="Disordered" evidence="9">
    <location>
        <begin position="615"/>
        <end position="682"/>
    </location>
</feature>
<evidence type="ECO:0000256" key="9">
    <source>
        <dbReference type="SAM" id="MobiDB-lite"/>
    </source>
</evidence>
<evidence type="ECO:0000256" key="5">
    <source>
        <dbReference type="ARBA" id="ARBA00022840"/>
    </source>
</evidence>
<evidence type="ECO:0000256" key="7">
    <source>
        <dbReference type="RuleBase" id="RU000617"/>
    </source>
</evidence>
<evidence type="ECO:0000256" key="3">
    <source>
        <dbReference type="ARBA" id="ARBA00022705"/>
    </source>
</evidence>
<dbReference type="InterPro" id="IPR012340">
    <property type="entry name" value="NA-bd_OB-fold"/>
</dbReference>
<comment type="catalytic activity">
    <reaction evidence="6 7">
        <text>ATP + (deoxyribonucleotide)n-3'-hydroxyl + 5'-phospho-(deoxyribonucleotide)m = (deoxyribonucleotide)n+m + AMP + diphosphate.</text>
        <dbReference type="EC" id="6.5.1.1"/>
    </reaction>
</comment>
<dbReference type="Pfam" id="PF01068">
    <property type="entry name" value="DNA_ligase_A_M"/>
    <property type="match status" value="1"/>
</dbReference>
<dbReference type="PROSITE" id="PS00697">
    <property type="entry name" value="DNA_LIGASE_A1"/>
    <property type="match status" value="1"/>
</dbReference>
<keyword evidence="4 7" id="KW-0547">Nucleotide-binding</keyword>